<sequence>MSNYETTSCCSEENSKTQFPVDISPSGVEDIREVEKESNLNYTKNETLSEGLFQSFINESFDAREHLAYWEYKKAGEYWNTTPKTDYTYSKFSTHRRVLAPGIIAMPNMSRQSLGGHNDRVRHMIEQDPAREEYILQRYANVYDVERQCKSWLACFIISIIGIIGKIWNSLMLCPGLKRNLTIYSVNVRIAATQTLESDFMHSQPNIVSRSERRFSVYLIVLVSTLLLICLINLNTLSDTVQKSVWFLHYFHNSIFFYSAN</sequence>
<dbReference type="AlphaFoldDB" id="A0A1B0B0Y9"/>
<evidence type="ECO:0000256" key="1">
    <source>
        <dbReference type="SAM" id="Phobius"/>
    </source>
</evidence>
<reference evidence="2" key="2">
    <citation type="submission" date="2020-05" db="UniProtKB">
        <authorList>
            <consortium name="EnsemblMetazoa"/>
        </authorList>
    </citation>
    <scope>IDENTIFICATION</scope>
    <source>
        <strain evidence="2">IAEA</strain>
    </source>
</reference>
<keyword evidence="1" id="KW-0812">Transmembrane</keyword>
<dbReference type="Proteomes" id="UP000092460">
    <property type="component" value="Unassembled WGS sequence"/>
</dbReference>
<keyword evidence="1" id="KW-1133">Transmembrane helix</keyword>
<organism evidence="2 3">
    <name type="scientific">Glossina palpalis gambiensis</name>
    <dbReference type="NCBI Taxonomy" id="67801"/>
    <lineage>
        <taxon>Eukaryota</taxon>
        <taxon>Metazoa</taxon>
        <taxon>Ecdysozoa</taxon>
        <taxon>Arthropoda</taxon>
        <taxon>Hexapoda</taxon>
        <taxon>Insecta</taxon>
        <taxon>Pterygota</taxon>
        <taxon>Neoptera</taxon>
        <taxon>Endopterygota</taxon>
        <taxon>Diptera</taxon>
        <taxon>Brachycera</taxon>
        <taxon>Muscomorpha</taxon>
        <taxon>Hippoboscoidea</taxon>
        <taxon>Glossinidae</taxon>
        <taxon>Glossina</taxon>
    </lineage>
</organism>
<feature type="transmembrane region" description="Helical" evidence="1">
    <location>
        <begin position="215"/>
        <end position="234"/>
    </location>
</feature>
<dbReference type="EnsemblMetazoa" id="GPPI015211-RA">
    <property type="protein sequence ID" value="GPPI015211-PA"/>
    <property type="gene ID" value="GPPI015211"/>
</dbReference>
<dbReference type="STRING" id="67801.A0A1B0B0Y9"/>
<reference evidence="3" key="1">
    <citation type="submission" date="2015-01" db="EMBL/GenBank/DDBJ databases">
        <authorList>
            <person name="Aksoy S."/>
            <person name="Warren W."/>
            <person name="Wilson R.K."/>
        </authorList>
    </citation>
    <scope>NUCLEOTIDE SEQUENCE [LARGE SCALE GENOMIC DNA]</scope>
    <source>
        <strain evidence="3">IAEA</strain>
    </source>
</reference>
<name>A0A1B0B0Y9_9MUSC</name>
<accession>A0A1B0B0Y9</accession>
<proteinExistence type="predicted"/>
<dbReference type="VEuPathDB" id="VectorBase:GPPI015211"/>
<feature type="transmembrane region" description="Helical" evidence="1">
    <location>
        <begin position="151"/>
        <end position="169"/>
    </location>
</feature>
<protein>
    <submittedName>
        <fullName evidence="2">Uncharacterized protein</fullName>
    </submittedName>
</protein>
<keyword evidence="1" id="KW-0472">Membrane</keyword>
<keyword evidence="3" id="KW-1185">Reference proteome</keyword>
<evidence type="ECO:0000313" key="3">
    <source>
        <dbReference type="Proteomes" id="UP000092460"/>
    </source>
</evidence>
<dbReference type="EMBL" id="JXJN01006906">
    <property type="status" value="NOT_ANNOTATED_CDS"/>
    <property type="molecule type" value="Genomic_DNA"/>
</dbReference>
<evidence type="ECO:0000313" key="2">
    <source>
        <dbReference type="EnsemblMetazoa" id="GPPI015211-PA"/>
    </source>
</evidence>